<feature type="compositionally biased region" description="Polar residues" evidence="2">
    <location>
        <begin position="12"/>
        <end position="23"/>
    </location>
</feature>
<dbReference type="GO" id="GO:0003676">
    <property type="term" value="F:nucleic acid binding"/>
    <property type="evidence" value="ECO:0007669"/>
    <property type="project" value="InterPro"/>
</dbReference>
<dbReference type="STRING" id="1296096.A0A1B9IA66"/>
<feature type="compositionally biased region" description="Low complexity" evidence="2">
    <location>
        <begin position="492"/>
        <end position="512"/>
    </location>
</feature>
<dbReference type="GO" id="GO:0004842">
    <property type="term" value="F:ubiquitin-protein transferase activity"/>
    <property type="evidence" value="ECO:0007669"/>
    <property type="project" value="InterPro"/>
</dbReference>
<evidence type="ECO:0000256" key="2">
    <source>
        <dbReference type="SAM" id="MobiDB-lite"/>
    </source>
</evidence>
<dbReference type="InterPro" id="IPR001841">
    <property type="entry name" value="Znf_RING"/>
</dbReference>
<evidence type="ECO:0000313" key="4">
    <source>
        <dbReference type="EMBL" id="OCF52439.1"/>
    </source>
</evidence>
<feature type="compositionally biased region" description="Polar residues" evidence="2">
    <location>
        <begin position="840"/>
        <end position="850"/>
    </location>
</feature>
<dbReference type="PROSITE" id="PS50089">
    <property type="entry name" value="ZF_RING_2"/>
    <property type="match status" value="1"/>
</dbReference>
<feature type="compositionally biased region" description="Polar residues" evidence="2">
    <location>
        <begin position="701"/>
        <end position="714"/>
    </location>
</feature>
<keyword evidence="1" id="KW-0479">Metal-binding</keyword>
<feature type="compositionally biased region" description="Low complexity" evidence="2">
    <location>
        <begin position="419"/>
        <end position="460"/>
    </location>
</feature>
<dbReference type="GO" id="GO:0030014">
    <property type="term" value="C:CCR4-NOT complex"/>
    <property type="evidence" value="ECO:0007669"/>
    <property type="project" value="InterPro"/>
</dbReference>
<feature type="compositionally biased region" description="Polar residues" evidence="2">
    <location>
        <begin position="310"/>
        <end position="323"/>
    </location>
</feature>
<gene>
    <name evidence="4" type="ORF">I206_01729</name>
</gene>
<proteinExistence type="predicted"/>
<protein>
    <submittedName>
        <fullName evidence="4">CCR4-NOT transcription complex subunit 4</fullName>
    </submittedName>
</protein>
<feature type="domain" description="RING-type" evidence="3">
    <location>
        <begin position="63"/>
        <end position="105"/>
    </location>
</feature>
<sequence>MPLPSLHPLPANPTTGQQPFTTLGSRGISAVAPASGSSGGVNRETLKTLQDVYWSDDEDDPDCIICSEPLDLSDLNFKPCQCGMQICQFCYNKLLGSDARCPGCRRAYDAKAVVFQPVDWEEVKRAKERKTKRARTIKQLTTMGRRHLLGVRVVMKNMVYVIGMKLPAPGDEAIPILRSNDYFGQYGKISKIYLTDRTKLSSTAVSTLTEDEPSTATGIYIVYIRREDAARAIASLDGIPAPQGPPGTLLKATFGTTRYCESFLKSQKCDTPNCHCLHEWGGDSDCFTKEDMETALTKPAEYDARQKQTIVSAPQPPSLSSKTAWPKPSSDDINGCKHSLAPVTGLPTAASWGKGITVKTANRASSTNPIARPTKIGSFIPLGKSNAAFPLPTPSPTIPVIIKEKKEKKSQSMARGKSTDSSLSAATGGAASAQTSPKRKATALPPLTTSTPSRPSSTASAPPPPPGLPLSSSTSISVPEPSTEEIMDEQVATDSDAGPSSSSPAPQTPARSNEPIPPEPLSTQPIIVHSPYPEPIIFSFPAHDKDFAFVLGLDDSELQLRQAQAGGYEPSPFSKTLEGLAELGVHAPELPDLFEPSSRRGSLGYNGLFRPFDISDGEDDSASVSVEDLDNTPGPSSRRDRDHNAQRTESRFGFARPGSTTSVGSARGQSPFSNLRRSAAEQSGLRDSWYSSRQGQHDDASSSPLIQHPQQQHNQDPRNAALAAQVASFVGSYDSSIGAGEAWTGTTQESTYSNSPSHQRLTLLNGGGFERGSAGGRMDHGVYLQKGSREEYEPPVLQYGNTQIYSNPAHSQPQQQVPPRSLFSPDSTVHEEPPYGHHQSPLSFQHGQSHQHPDARTLMALHHSRGSPTPLAAHAYRRY</sequence>
<dbReference type="PANTHER" id="PTHR12603">
    <property type="entry name" value="CCR4-NOT TRANSCRIPTION COMPLEX RELATED"/>
    <property type="match status" value="1"/>
</dbReference>
<dbReference type="InterPro" id="IPR012677">
    <property type="entry name" value="Nucleotide-bd_a/b_plait_sf"/>
</dbReference>
<name>A0A1B9IA66_9TREE</name>
<feature type="compositionally biased region" description="Polar residues" evidence="2">
    <location>
        <begin position="801"/>
        <end position="818"/>
    </location>
</feature>
<feature type="region of interest" description="Disordered" evidence="2">
    <location>
        <begin position="801"/>
        <end position="853"/>
    </location>
</feature>
<dbReference type="EMBL" id="KI894008">
    <property type="protein sequence ID" value="OCF52439.1"/>
    <property type="molecule type" value="Genomic_DNA"/>
</dbReference>
<evidence type="ECO:0000256" key="1">
    <source>
        <dbReference type="PROSITE-ProRule" id="PRU00175"/>
    </source>
</evidence>
<dbReference type="CDD" id="cd16618">
    <property type="entry name" value="mRING-HC-C4C4_CNOT4"/>
    <property type="match status" value="1"/>
</dbReference>
<organism evidence="4">
    <name type="scientific">Kwoniella pini CBS 10737</name>
    <dbReference type="NCBI Taxonomy" id="1296096"/>
    <lineage>
        <taxon>Eukaryota</taxon>
        <taxon>Fungi</taxon>
        <taxon>Dikarya</taxon>
        <taxon>Basidiomycota</taxon>
        <taxon>Agaricomycotina</taxon>
        <taxon>Tremellomycetes</taxon>
        <taxon>Tremellales</taxon>
        <taxon>Cryptococcaceae</taxon>
        <taxon>Kwoniella</taxon>
    </lineage>
</organism>
<reference evidence="4" key="2">
    <citation type="submission" date="2016-07" db="EMBL/GenBank/DDBJ databases">
        <title>Evolution of pathogenesis and genome organization in the Tremellales.</title>
        <authorList>
            <person name="Cuomo C."/>
            <person name="Litvintseva A."/>
            <person name="Heitman J."/>
            <person name="Chen Y."/>
            <person name="Sun S."/>
            <person name="Springer D."/>
            <person name="Dromer F."/>
            <person name="Young S."/>
            <person name="Zeng Q."/>
            <person name="Chapman S."/>
            <person name="Gujja S."/>
            <person name="Saif S."/>
            <person name="Birren B."/>
        </authorList>
    </citation>
    <scope>NUCLEOTIDE SEQUENCE</scope>
    <source>
        <strain evidence="4">CBS 10737</strain>
    </source>
</reference>
<dbReference type="AlphaFoldDB" id="A0A1B9IA66"/>
<dbReference type="InterPro" id="IPR013083">
    <property type="entry name" value="Znf_RING/FYVE/PHD"/>
</dbReference>
<feature type="region of interest" description="Disordered" evidence="2">
    <location>
        <begin position="310"/>
        <end position="330"/>
    </location>
</feature>
<dbReference type="SMART" id="SM00361">
    <property type="entry name" value="RRM_1"/>
    <property type="match status" value="1"/>
</dbReference>
<feature type="region of interest" description="Disordered" evidence="2">
    <location>
        <begin position="405"/>
        <end position="528"/>
    </location>
</feature>
<dbReference type="InterPro" id="IPR039780">
    <property type="entry name" value="Mot2"/>
</dbReference>
<keyword evidence="1" id="KW-0863">Zinc-finger</keyword>
<dbReference type="GO" id="GO:0008270">
    <property type="term" value="F:zinc ion binding"/>
    <property type="evidence" value="ECO:0007669"/>
    <property type="project" value="UniProtKB-KW"/>
</dbReference>
<feature type="compositionally biased region" description="Basic and acidic residues" evidence="2">
    <location>
        <begin position="637"/>
        <end position="650"/>
    </location>
</feature>
<feature type="region of interest" description="Disordered" evidence="2">
    <location>
        <begin position="1"/>
        <end position="23"/>
    </location>
</feature>
<evidence type="ECO:0000259" key="3">
    <source>
        <dbReference type="PROSITE" id="PS50089"/>
    </source>
</evidence>
<keyword evidence="1" id="KW-0862">Zinc</keyword>
<feature type="compositionally biased region" description="Pro residues" evidence="2">
    <location>
        <begin position="1"/>
        <end position="11"/>
    </location>
</feature>
<dbReference type="OrthoDB" id="1923159at2759"/>
<dbReference type="InterPro" id="IPR003954">
    <property type="entry name" value="RRM_euk-type"/>
</dbReference>
<dbReference type="Pfam" id="PF14570">
    <property type="entry name" value="zf-RING_4"/>
    <property type="match status" value="1"/>
</dbReference>
<dbReference type="InterPro" id="IPR039515">
    <property type="entry name" value="NOT4_mRING-HC-C4C4"/>
</dbReference>
<dbReference type="Gene3D" id="3.30.70.330">
    <property type="match status" value="1"/>
</dbReference>
<dbReference type="PANTHER" id="PTHR12603:SF0">
    <property type="entry name" value="CCR4-NOT TRANSCRIPTION COMPLEX SUBUNIT 4"/>
    <property type="match status" value="1"/>
</dbReference>
<feature type="compositionally biased region" description="Polar residues" evidence="2">
    <location>
        <begin position="658"/>
        <end position="676"/>
    </location>
</feature>
<dbReference type="Gene3D" id="3.30.40.10">
    <property type="entry name" value="Zinc/RING finger domain, C3HC4 (zinc finger)"/>
    <property type="match status" value="1"/>
</dbReference>
<feature type="compositionally biased region" description="Low complexity" evidence="2">
    <location>
        <begin position="469"/>
        <end position="481"/>
    </location>
</feature>
<dbReference type="GO" id="GO:0016567">
    <property type="term" value="P:protein ubiquitination"/>
    <property type="evidence" value="ECO:0007669"/>
    <property type="project" value="TreeGrafter"/>
</dbReference>
<accession>A0A1B9IA66</accession>
<reference evidence="4" key="1">
    <citation type="submission" date="2013-07" db="EMBL/GenBank/DDBJ databases">
        <title>The Genome Sequence of Cryptococcus pinus CBS10737.</title>
        <authorList>
            <consortium name="The Broad Institute Genome Sequencing Platform"/>
            <person name="Cuomo C."/>
            <person name="Litvintseva A."/>
            <person name="Chen Y."/>
            <person name="Heitman J."/>
            <person name="Sun S."/>
            <person name="Springer D."/>
            <person name="Dromer F."/>
            <person name="Young S.K."/>
            <person name="Zeng Q."/>
            <person name="Gargeya S."/>
            <person name="Fitzgerald M."/>
            <person name="Abouelleil A."/>
            <person name="Alvarado L."/>
            <person name="Berlin A.M."/>
            <person name="Chapman S.B."/>
            <person name="Dewar J."/>
            <person name="Goldberg J."/>
            <person name="Griggs A."/>
            <person name="Gujja S."/>
            <person name="Hansen M."/>
            <person name="Howarth C."/>
            <person name="Imamovic A."/>
            <person name="Larimer J."/>
            <person name="McCowan C."/>
            <person name="Murphy C."/>
            <person name="Pearson M."/>
            <person name="Priest M."/>
            <person name="Roberts A."/>
            <person name="Saif S."/>
            <person name="Shea T."/>
            <person name="Sykes S."/>
            <person name="Wortman J."/>
            <person name="Nusbaum C."/>
            <person name="Birren B."/>
        </authorList>
    </citation>
    <scope>NUCLEOTIDE SEQUENCE [LARGE SCALE GENOMIC DNA]</scope>
    <source>
        <strain evidence="4">CBS 10737</strain>
    </source>
</reference>
<feature type="region of interest" description="Disordered" evidence="2">
    <location>
        <begin position="616"/>
        <end position="721"/>
    </location>
</feature>
<dbReference type="SUPFAM" id="SSF57850">
    <property type="entry name" value="RING/U-box"/>
    <property type="match status" value="1"/>
</dbReference>